<feature type="region of interest" description="Disordered" evidence="6">
    <location>
        <begin position="510"/>
        <end position="583"/>
    </location>
</feature>
<dbReference type="SMART" id="SM00297">
    <property type="entry name" value="BROMO"/>
    <property type="match status" value="1"/>
</dbReference>
<feature type="domain" description="Bromo" evidence="7">
    <location>
        <begin position="2255"/>
        <end position="2325"/>
    </location>
</feature>
<dbReference type="SMART" id="SM00571">
    <property type="entry name" value="DDT"/>
    <property type="match status" value="1"/>
</dbReference>
<feature type="domain" description="HTH psq-type" evidence="9">
    <location>
        <begin position="943"/>
        <end position="994"/>
    </location>
</feature>
<feature type="region of interest" description="Disordered" evidence="6">
    <location>
        <begin position="629"/>
        <end position="741"/>
    </location>
</feature>
<dbReference type="Pfam" id="PF01429">
    <property type="entry name" value="MBD"/>
    <property type="match status" value="1"/>
</dbReference>
<dbReference type="Gene3D" id="1.10.10.60">
    <property type="entry name" value="Homeodomain-like"/>
    <property type="match status" value="1"/>
</dbReference>
<feature type="compositionally biased region" description="Acidic residues" evidence="6">
    <location>
        <begin position="1562"/>
        <end position="1575"/>
    </location>
</feature>
<feature type="region of interest" description="Disordered" evidence="6">
    <location>
        <begin position="337"/>
        <end position="363"/>
    </location>
</feature>
<feature type="region of interest" description="Disordered" evidence="6">
    <location>
        <begin position="194"/>
        <end position="306"/>
    </location>
</feature>
<dbReference type="GO" id="GO:0005634">
    <property type="term" value="C:nucleus"/>
    <property type="evidence" value="ECO:0007669"/>
    <property type="project" value="UniProtKB-SubCell"/>
</dbReference>
<feature type="domain" description="DDT" evidence="8">
    <location>
        <begin position="1151"/>
        <end position="1215"/>
    </location>
</feature>
<evidence type="ECO:0000259" key="10">
    <source>
        <dbReference type="PROSITE" id="PS50982"/>
    </source>
</evidence>
<feature type="compositionally biased region" description="Low complexity" evidence="6">
    <location>
        <begin position="206"/>
        <end position="239"/>
    </location>
</feature>
<keyword evidence="5" id="KW-0238">DNA-binding</keyword>
<feature type="domain" description="MBD" evidence="10">
    <location>
        <begin position="744"/>
        <end position="817"/>
    </location>
</feature>
<feature type="region of interest" description="Disordered" evidence="6">
    <location>
        <begin position="1000"/>
        <end position="1050"/>
    </location>
</feature>
<dbReference type="Pfam" id="PF00439">
    <property type="entry name" value="Bromodomain"/>
    <property type="match status" value="1"/>
</dbReference>
<dbReference type="SMART" id="SM00391">
    <property type="entry name" value="MBD"/>
    <property type="match status" value="1"/>
</dbReference>
<dbReference type="PANTHER" id="PTHR45915">
    <property type="entry name" value="TRANSCRIPTION INTERMEDIARY FACTOR"/>
    <property type="match status" value="1"/>
</dbReference>
<sequence length="2354" mass="261331">MIVHPTEIRTSISPSSAVELYTTSALANYATEAGPSTITLLHAVTIDYLHTMLTRLNVDCLLLLQLIGQGVTLPQVLGVVIYGVHSLFSGIPGGFANHLGGHPLPGAFAMMSGRGGPGGGYHHPPTTASGTYGGLGTLSVAASQAASLGINPTSAAWWTMASHLAAQDYLVRLQASGMSFGGLTGAESLLPGYPMLGGPHSQPHASSSKSSGGGKSSSKVTTTTVSSSMPSSTSLTSSSSHRERERERERERDRDRDRERDRDRDRERERDRAERERERERDRMERDRETPIPATAGALSLHAPPGIISDPTSILGGVRLPPDTEIIKYTSSIVGPKIPGTTNRGRKKTISLDPPSVSVMPTHSSTGLLIERGGRKHSRSRLGDPMDYRETSIGVSSLDRDRVEVIKLPSLGSNGAIPLNIPSFGAGGNFSASTPDSDAPLNLSLKPQASASNLAETPNSSITSNSSGTPHISSLSSLSNMSASLNTSTPTIPDRICELITSLELAFSLPTRRKPGPKPRRVIQTSTPTSIPPSPSPSLAQLFAAADSPRPSSGSEENDSSSHKDGRPRNLGRGTSKPKKNTVASLLAQSRALGIKPTPGLEIMLAITNTFLMCASHCRKCLVSGKLKTITDDQDPGDSEDGRVSTSEDGDRRSPNNTPDSADKKRHLISSRSDDNKLKIRSVEGLSEDSSVADVSTDSGSASEGEGGLPSDSEEGDEGQLSECGTKREGDDDSGPANKKRKLEIDVREIRIPLEHGWRRETLISGVSRMGTIKGEVSYFTPCGRRFRQYPDVLRFLEKNNISDLTRENFSFSPKILVGDFLQPTGGDEPVRLSEEQVVRRLEELRATKNYRPHTSNAHRMEAARLAQEQKIQQQLEKEKAAMMAKEAKRVAKEEAARQKEHVRVQPEVQRDVALFCRLLKEQERCERQEAIRKERELRNQQLMEGRKRLAFTLEQKMHIIREIEKGKSKSDVSRELGLASSTVATIWKNRESVYSAYENNIPKSETPPSQQNNVNDDEPVLSQTETARRRRQEELDKQRQEEQLRKQQERELKRQQAALIKEQLGERERRRQHMMLVKTLECRKRLEERERKRQEMRAEKLASKERKIEQRRIELELVKELRKPAEDMELTGDHRPLPTLNRIPGLKLSGQAFADTLMVFEFLHNFGETLGFDMDSLPTLNSLQMALLNDEEAEEELLSVMTHLLVCAIEDPGIPNPARHTTILGQSLKQADITHSNLSEILRIYLYANATGEVKALTGLHFERDREKKSDHHNNYGEVFPPCGKNAAFFEHLHNNPTWHMSEWLNEKPFLALNPTHKSAILAFLCNELLQNKAVIRQIDISIETVAQLRKDRWLMDTKLRKLRMLHGRKIRQPALLPVKLENSGCEESIDLGVEGKVIEEEVEVEDEVEEAESGNESEGTQPEEEEDKNLTAEELTRKMERLVRQSDHSLHALNSSAQQLRAVCFGQDRFWRRYWSLPCAGGIFVEAMESAEPEVFLNGGKEHPDLCQDRLKAEAVGKLVKNEDNKCETELTKCEQAVDDSESDEIENEHRKKRTREKEEDMMDFEASREEEDVAKGHERCEEKMEVCEERSLIEKEHEKETLEAGCDVNETEPKVEDWGVKESAESDKSEVRIHMCERTGEVREESVDLSRVKVEVGEVKNSTTTDHSLAFLLDKKPTKLKCESLQTSDKNCVKMEVKEDSLSAVKIEIKSDLFSVELNARKTEDKYIENKDKNILFVGKSQSVEADDKFSAAFLVHKPIQFERLGECMEKANSELGPVIVPNGDKFNALSHLYSASIFNNGKELNGGFLLGGVTSVTATERNWFSIIPRDSCDLTSVTNGSTTSRCLEGSTELRIPVFPPPSRLSSPSPASSQCESPAPLILTPEEMVQLEQLKKTGPLEPADPKPVPYELQRGWWRIMDEDQVRTILGNLHSRGVRERELKRVINKYIDTSMDSSGKMCLPGDKTATDLAITPLDSKVSALPGGAPLVDVPSDWLPEVALRVDLAVLDQVETLEDKVANASMQVKGWKVPQRATTEEGAIFRPSCLPKEGESDPRLDPVLLAKERLMCLEAAIERRYLKPPLGVSTGDVNLCGMSGESPPSDEVPKGLVVWREAVGRAHTSAQIAMALYMLEASIAWDKSIMKAVSSVSSASGKGSSVPRGKWYCPTCQSKQPKKRGGSTGRRSTNHNSKARESESSEPAAPSSPPSTPSAGTAPEDPPPSPPVTPNKKERNKKLLKDLNPCRILLEDLESHDEAWPFLLPVNTKQFPTYRKIIKTPMDLSTIKRKLQDLIYKSREDFVSDVRQIFNNCETFNEDDSPVGKAGHSMRLFFENRWGELNGGQPKPASSPL</sequence>
<dbReference type="PROSITE" id="PS50014">
    <property type="entry name" value="BROMODOMAIN_2"/>
    <property type="match status" value="1"/>
</dbReference>
<dbReference type="InterPro" id="IPR018359">
    <property type="entry name" value="Bromodomain_CS"/>
</dbReference>
<proteinExistence type="predicted"/>
<dbReference type="Gene3D" id="3.30.890.10">
    <property type="entry name" value="Methyl-cpg-binding Protein 2, Chain A"/>
    <property type="match status" value="1"/>
</dbReference>
<feature type="region of interest" description="Disordered" evidence="6">
    <location>
        <begin position="1404"/>
        <end position="1432"/>
    </location>
</feature>
<dbReference type="InterPro" id="IPR036427">
    <property type="entry name" value="Bromodomain-like_sf"/>
</dbReference>
<organism evidence="11">
    <name type="scientific">Timema douglasi</name>
    <name type="common">Walking stick</name>
    <dbReference type="NCBI Taxonomy" id="61478"/>
    <lineage>
        <taxon>Eukaryota</taxon>
        <taxon>Metazoa</taxon>
        <taxon>Ecdysozoa</taxon>
        <taxon>Arthropoda</taxon>
        <taxon>Hexapoda</taxon>
        <taxon>Insecta</taxon>
        <taxon>Pterygota</taxon>
        <taxon>Neoptera</taxon>
        <taxon>Polyneoptera</taxon>
        <taxon>Phasmatodea</taxon>
        <taxon>Timematodea</taxon>
        <taxon>Timematoidea</taxon>
        <taxon>Timematidae</taxon>
        <taxon>Timema</taxon>
    </lineage>
</organism>
<dbReference type="PROSITE" id="PS50960">
    <property type="entry name" value="HTH_PSQ"/>
    <property type="match status" value="1"/>
</dbReference>
<dbReference type="Gene3D" id="1.20.920.10">
    <property type="entry name" value="Bromodomain-like"/>
    <property type="match status" value="1"/>
</dbReference>
<dbReference type="InterPro" id="IPR007889">
    <property type="entry name" value="HTH_Psq"/>
</dbReference>
<dbReference type="PROSITE" id="PS50827">
    <property type="entry name" value="DDT"/>
    <property type="match status" value="1"/>
</dbReference>
<feature type="compositionally biased region" description="Polar residues" evidence="6">
    <location>
        <begin position="1000"/>
        <end position="1015"/>
    </location>
</feature>
<accession>A0A7R8VBJ9</accession>
<dbReference type="InterPro" id="IPR009057">
    <property type="entry name" value="Homeodomain-like_sf"/>
</dbReference>
<feature type="compositionally biased region" description="Pro residues" evidence="6">
    <location>
        <begin position="2221"/>
        <end position="2230"/>
    </location>
</feature>
<evidence type="ECO:0000313" key="11">
    <source>
        <dbReference type="EMBL" id="CAD7195351.1"/>
    </source>
</evidence>
<dbReference type="PROSITE" id="PS00633">
    <property type="entry name" value="BROMODOMAIN_1"/>
    <property type="match status" value="1"/>
</dbReference>
<feature type="compositionally biased region" description="Polar residues" evidence="6">
    <location>
        <begin position="688"/>
        <end position="702"/>
    </location>
</feature>
<dbReference type="CDD" id="cd01397">
    <property type="entry name" value="HAT_MBD"/>
    <property type="match status" value="1"/>
</dbReference>
<feature type="region of interest" description="Disordered" evidence="6">
    <location>
        <begin position="2155"/>
        <end position="2240"/>
    </location>
</feature>
<dbReference type="PRINTS" id="PR00503">
    <property type="entry name" value="BROMODOMAIN"/>
</dbReference>
<evidence type="ECO:0000259" key="8">
    <source>
        <dbReference type="PROSITE" id="PS50827"/>
    </source>
</evidence>
<dbReference type="CDD" id="cd05503">
    <property type="entry name" value="Bromo_BAZ2A_B_like"/>
    <property type="match status" value="1"/>
</dbReference>
<feature type="region of interest" description="Disordered" evidence="6">
    <location>
        <begin position="451"/>
        <end position="488"/>
    </location>
</feature>
<evidence type="ECO:0000256" key="2">
    <source>
        <dbReference type="ARBA" id="ARBA00023117"/>
    </source>
</evidence>
<feature type="region of interest" description="Disordered" evidence="6">
    <location>
        <begin position="1540"/>
        <end position="1580"/>
    </location>
</feature>
<dbReference type="Pfam" id="PF02791">
    <property type="entry name" value="DDT"/>
    <property type="match status" value="1"/>
</dbReference>
<dbReference type="Pfam" id="PF15612">
    <property type="entry name" value="WHIM1"/>
    <property type="match status" value="1"/>
</dbReference>
<evidence type="ECO:0000259" key="9">
    <source>
        <dbReference type="PROSITE" id="PS50960"/>
    </source>
</evidence>
<dbReference type="SUPFAM" id="SSF46689">
    <property type="entry name" value="Homeodomain-like"/>
    <property type="match status" value="1"/>
</dbReference>
<feature type="compositionally biased region" description="Basic and acidic residues" evidence="6">
    <location>
        <begin position="240"/>
        <end position="290"/>
    </location>
</feature>
<dbReference type="SUPFAM" id="SSF47370">
    <property type="entry name" value="Bromodomain"/>
    <property type="match status" value="1"/>
</dbReference>
<reference evidence="11" key="1">
    <citation type="submission" date="2020-11" db="EMBL/GenBank/DDBJ databases">
        <authorList>
            <person name="Tran Van P."/>
        </authorList>
    </citation>
    <scope>NUCLEOTIDE SEQUENCE</scope>
</reference>
<dbReference type="EMBL" id="OA564719">
    <property type="protein sequence ID" value="CAD7195351.1"/>
    <property type="molecule type" value="Genomic_DNA"/>
</dbReference>
<feature type="DNA-binding region" description="H-T-H motif" evidence="5">
    <location>
        <begin position="970"/>
        <end position="990"/>
    </location>
</feature>
<evidence type="ECO:0000256" key="6">
    <source>
        <dbReference type="SAM" id="MobiDB-lite"/>
    </source>
</evidence>
<feature type="compositionally biased region" description="Low complexity" evidence="6">
    <location>
        <begin position="466"/>
        <end position="488"/>
    </location>
</feature>
<feature type="compositionally biased region" description="Polar residues" evidence="6">
    <location>
        <begin position="451"/>
        <end position="465"/>
    </location>
</feature>
<evidence type="ECO:0000256" key="4">
    <source>
        <dbReference type="PROSITE-ProRule" id="PRU00035"/>
    </source>
</evidence>
<feature type="compositionally biased region" description="Basic and acidic residues" evidence="6">
    <location>
        <begin position="1032"/>
        <end position="1050"/>
    </location>
</feature>
<protein>
    <recommendedName>
        <fullName evidence="12">Bromodomain adjacent to zinc finger domain protein 2B</fullName>
    </recommendedName>
</protein>
<dbReference type="PANTHER" id="PTHR45915:SF2">
    <property type="entry name" value="TOUTATIS, ISOFORM E"/>
    <property type="match status" value="1"/>
</dbReference>
<dbReference type="GO" id="GO:0000785">
    <property type="term" value="C:chromatin"/>
    <property type="evidence" value="ECO:0007669"/>
    <property type="project" value="TreeGrafter"/>
</dbReference>
<comment type="subcellular location">
    <subcellularLocation>
        <location evidence="1 5">Nucleus</location>
    </subcellularLocation>
</comment>
<keyword evidence="2 4" id="KW-0103">Bromodomain</keyword>
<dbReference type="InterPro" id="IPR001487">
    <property type="entry name" value="Bromodomain"/>
</dbReference>
<dbReference type="PROSITE" id="PS50982">
    <property type="entry name" value="MBD"/>
    <property type="match status" value="1"/>
</dbReference>
<keyword evidence="3 5" id="KW-0539">Nucleus</keyword>
<feature type="compositionally biased region" description="Basic and acidic residues" evidence="6">
    <location>
        <begin position="672"/>
        <end position="682"/>
    </location>
</feature>
<dbReference type="InterPro" id="IPR018501">
    <property type="entry name" value="DDT_dom"/>
</dbReference>
<evidence type="ECO:0008006" key="12">
    <source>
        <dbReference type="Google" id="ProtNLM"/>
    </source>
</evidence>
<dbReference type="SUPFAM" id="SSF54171">
    <property type="entry name" value="DNA-binding domain"/>
    <property type="match status" value="1"/>
</dbReference>
<gene>
    <name evidence="11" type="ORF">TDIB3V08_LOCUS1740</name>
</gene>
<dbReference type="InterPro" id="IPR001739">
    <property type="entry name" value="Methyl_CpG_DNA-bd"/>
</dbReference>
<feature type="compositionally biased region" description="Basic residues" evidence="6">
    <location>
        <begin position="511"/>
        <end position="521"/>
    </location>
</feature>
<feature type="compositionally biased region" description="Acidic residues" evidence="6">
    <location>
        <begin position="1404"/>
        <end position="1429"/>
    </location>
</feature>
<dbReference type="InterPro" id="IPR037374">
    <property type="entry name" value="BAZ2A/B_Bromo"/>
</dbReference>
<dbReference type="Pfam" id="PF04218">
    <property type="entry name" value="CENP-B_N"/>
    <property type="match status" value="1"/>
</dbReference>
<dbReference type="InterPro" id="IPR028942">
    <property type="entry name" value="WHIM1_dom"/>
</dbReference>
<evidence type="ECO:0000256" key="1">
    <source>
        <dbReference type="ARBA" id="ARBA00004123"/>
    </source>
</evidence>
<evidence type="ECO:0000256" key="5">
    <source>
        <dbReference type="PROSITE-ProRule" id="PRU00320"/>
    </source>
</evidence>
<feature type="compositionally biased region" description="Acidic residues" evidence="6">
    <location>
        <begin position="1540"/>
        <end position="1549"/>
    </location>
</feature>
<name>A0A7R8VBJ9_TIMDO</name>
<dbReference type="InterPro" id="IPR016177">
    <property type="entry name" value="DNA-bd_dom_sf"/>
</dbReference>
<evidence type="ECO:0000259" key="7">
    <source>
        <dbReference type="PROSITE" id="PS50014"/>
    </source>
</evidence>
<dbReference type="GO" id="GO:0003677">
    <property type="term" value="F:DNA binding"/>
    <property type="evidence" value="ECO:0007669"/>
    <property type="project" value="UniProtKB-UniRule"/>
</dbReference>
<evidence type="ECO:0000256" key="3">
    <source>
        <dbReference type="ARBA" id="ARBA00023242"/>
    </source>
</evidence>